<gene>
    <name evidence="1" type="ORF">Edafosvirus1_105</name>
</gene>
<proteinExistence type="predicted"/>
<accession>A0A3G4ZTY1</accession>
<protein>
    <submittedName>
        <fullName evidence="1">SprT-like protein</fullName>
    </submittedName>
</protein>
<dbReference type="EMBL" id="MK072066">
    <property type="protein sequence ID" value="AYV77774.1"/>
    <property type="molecule type" value="Genomic_DNA"/>
</dbReference>
<reference evidence="1" key="1">
    <citation type="submission" date="2018-10" db="EMBL/GenBank/DDBJ databases">
        <title>Hidden diversity of soil giant viruses.</title>
        <authorList>
            <person name="Schulz F."/>
            <person name="Alteio L."/>
            <person name="Goudeau D."/>
            <person name="Ryan E.M."/>
            <person name="Malmstrom R.R."/>
            <person name="Blanchard J."/>
            <person name="Woyke T."/>
        </authorList>
    </citation>
    <scope>NUCLEOTIDE SEQUENCE</scope>
    <source>
        <strain evidence="1">EDV1</strain>
    </source>
</reference>
<organism evidence="1">
    <name type="scientific">Edafosvirus sp</name>
    <dbReference type="NCBI Taxonomy" id="2487765"/>
    <lineage>
        <taxon>Viruses</taxon>
        <taxon>Varidnaviria</taxon>
        <taxon>Bamfordvirae</taxon>
        <taxon>Nucleocytoviricota</taxon>
        <taxon>Megaviricetes</taxon>
        <taxon>Imitervirales</taxon>
        <taxon>Mimiviridae</taxon>
        <taxon>Klosneuvirinae</taxon>
    </lineage>
</organism>
<sequence>MNTLEKVFEYYLKNTNSSKMIDETRNNILIQLKPLYDGKSITDAMIKKCFKLIDNLYFNKTIQEKIDQQKYKIEFKVSGKLTSSAGVFKNRGKKLKILLSSPILDNLFNDDVKHVEINGIMCDSLLIVFIVLMEHEMTHCLLFLLESHPLNIKKEKSGHTDVFKLITYDMFKHTRITHNLLYGDIIKFHEHTKIAKEKFNIGDIVNCKGDNEGMLVLMSKTHGNIKTHSGKYKGCLLKDMVLIEKSKNKTMLEDAKKQIQVGKVMDLTINNKTYKFEILNKASMSFKAKIVGSHKTLNIKYWVLL</sequence>
<evidence type="ECO:0000313" key="1">
    <source>
        <dbReference type="EMBL" id="AYV77774.1"/>
    </source>
</evidence>
<name>A0A3G4ZTY1_9VIRU</name>